<dbReference type="AlphaFoldDB" id="A0A7E4W6D9"/>
<protein>
    <submittedName>
        <fullName evidence="3">Uncharacterized protein</fullName>
    </submittedName>
</protein>
<name>A0A7E4W6D9_PANRE</name>
<accession>A0A7E4W6D9</accession>
<keyword evidence="2" id="KW-1185">Reference proteome</keyword>
<dbReference type="Proteomes" id="UP000492821">
    <property type="component" value="Unassembled WGS sequence"/>
</dbReference>
<keyword evidence="1" id="KW-0812">Transmembrane</keyword>
<evidence type="ECO:0000313" key="3">
    <source>
        <dbReference type="WBParaSite" id="Pan_g7926.t1"/>
    </source>
</evidence>
<evidence type="ECO:0000313" key="2">
    <source>
        <dbReference type="Proteomes" id="UP000492821"/>
    </source>
</evidence>
<reference evidence="2" key="1">
    <citation type="journal article" date="2013" name="Genetics">
        <title>The draft genome and transcriptome of Panagrellus redivivus are shaped by the harsh demands of a free-living lifestyle.</title>
        <authorList>
            <person name="Srinivasan J."/>
            <person name="Dillman A.R."/>
            <person name="Macchietto M.G."/>
            <person name="Heikkinen L."/>
            <person name="Lakso M."/>
            <person name="Fracchia K.M."/>
            <person name="Antoshechkin I."/>
            <person name="Mortazavi A."/>
            <person name="Wong G."/>
            <person name="Sternberg P.W."/>
        </authorList>
    </citation>
    <scope>NUCLEOTIDE SEQUENCE [LARGE SCALE GENOMIC DNA]</scope>
    <source>
        <strain evidence="2">MT8872</strain>
    </source>
</reference>
<feature type="transmembrane region" description="Helical" evidence="1">
    <location>
        <begin position="21"/>
        <end position="39"/>
    </location>
</feature>
<keyword evidence="1" id="KW-1133">Transmembrane helix</keyword>
<proteinExistence type="predicted"/>
<organism evidence="2 3">
    <name type="scientific">Panagrellus redivivus</name>
    <name type="common">Microworm</name>
    <dbReference type="NCBI Taxonomy" id="6233"/>
    <lineage>
        <taxon>Eukaryota</taxon>
        <taxon>Metazoa</taxon>
        <taxon>Ecdysozoa</taxon>
        <taxon>Nematoda</taxon>
        <taxon>Chromadorea</taxon>
        <taxon>Rhabditida</taxon>
        <taxon>Tylenchina</taxon>
        <taxon>Panagrolaimomorpha</taxon>
        <taxon>Panagrolaimoidea</taxon>
        <taxon>Panagrolaimidae</taxon>
        <taxon>Panagrellus</taxon>
    </lineage>
</organism>
<evidence type="ECO:0000256" key="1">
    <source>
        <dbReference type="SAM" id="Phobius"/>
    </source>
</evidence>
<keyword evidence="1" id="KW-0472">Membrane</keyword>
<sequence length="68" mass="7543">MDALWCTSHNMASKCNQQNRFFVLLFSGEGIALHVLAMSSKLNGTCSFDFISNERTVAITSIAHKKYG</sequence>
<dbReference type="WBParaSite" id="Pan_g7926.t1">
    <property type="protein sequence ID" value="Pan_g7926.t1"/>
    <property type="gene ID" value="Pan_g7926"/>
</dbReference>
<reference evidence="3" key="2">
    <citation type="submission" date="2020-10" db="UniProtKB">
        <authorList>
            <consortium name="WormBaseParasite"/>
        </authorList>
    </citation>
    <scope>IDENTIFICATION</scope>
</reference>